<organism evidence="2 3">
    <name type="scientific">Tritrichomonas musculus</name>
    <dbReference type="NCBI Taxonomy" id="1915356"/>
    <lineage>
        <taxon>Eukaryota</taxon>
        <taxon>Metamonada</taxon>
        <taxon>Parabasalia</taxon>
        <taxon>Tritrichomonadida</taxon>
        <taxon>Tritrichomonadidae</taxon>
        <taxon>Tritrichomonas</taxon>
    </lineage>
</organism>
<feature type="compositionally biased region" description="Basic and acidic residues" evidence="1">
    <location>
        <begin position="605"/>
        <end position="615"/>
    </location>
</feature>
<evidence type="ECO:0000313" key="3">
    <source>
        <dbReference type="Proteomes" id="UP001470230"/>
    </source>
</evidence>
<evidence type="ECO:0000256" key="1">
    <source>
        <dbReference type="SAM" id="MobiDB-lite"/>
    </source>
</evidence>
<feature type="compositionally biased region" description="Basic and acidic residues" evidence="1">
    <location>
        <begin position="531"/>
        <end position="542"/>
    </location>
</feature>
<name>A0ABR2K680_9EUKA</name>
<sequence length="735" mass="83964">MAFHFAVPQFQKDPSFPKQVNISYVLPFINPIPNLNSLILTPMNNFKDVFINTKKKIIKKQKQIEKFAEETKRISKCYESTINIYQKNDFFKNVNRAEASPDKDLQIKKLEILKRKYDTLFQKLIRNREIFQNQCERLISDFLQICEWFILNPQPFYINIDGALPEMELNFFSKNQKVVRHFTQIECSFHFQSEFSAIIPDQLFNGTEDMNRSFVKNAIQTAINQKKNDMSYFEPLKNEPSLFIYFQSKNSPILSKIDELKNISKSNSKSIENSNTNDQFDPVNFVITWIKEASLITFNYIEEKNLDFNSILMNDEFKLKFDTISIFLVRFVFEFTYPAFEWFPRSDPSFTRKIEKLCLKTPRSMNVSLDFISPDLADVECTKIFEKDSVSRAPIEWLRSAQYEVCALRAAYCISKVHESLTIMATLAAADNEAAAKKVKSEKAESVTAQKPDTSSETTKSSRNEIIISNENETTKTNEIIISNENETTNSNESRYSNENEATKSNESGTNNSNENKNSSRNESISSNENEATKSNESRYSNENETTNSNEIIISNENETTNSNESRYSNENDATKSNESGTNNSNENKNSSRNESISSNENEDADSHESIKSSQERICSVQNGKESLSSMQEEQTGARHESDPNVKESGGKIVSSSEQAANLGVETFFSKVPGFDDIFNFWVCLLCAARLADARGLNEFITKWRDLPGLSSRIRASCTYLEAAITHIESGEADS</sequence>
<accession>A0ABR2K680</accession>
<protein>
    <recommendedName>
        <fullName evidence="4">VPS9 domain-containing protein</fullName>
    </recommendedName>
</protein>
<proteinExistence type="predicted"/>
<feature type="compositionally biased region" description="Basic and acidic residues" evidence="1">
    <location>
        <begin position="636"/>
        <end position="650"/>
    </location>
</feature>
<evidence type="ECO:0000313" key="2">
    <source>
        <dbReference type="EMBL" id="KAK8886635.1"/>
    </source>
</evidence>
<feature type="region of interest" description="Disordered" evidence="1">
    <location>
        <begin position="438"/>
        <end position="651"/>
    </location>
</feature>
<feature type="compositionally biased region" description="Polar residues" evidence="1">
    <location>
        <begin position="448"/>
        <end position="459"/>
    </location>
</feature>
<evidence type="ECO:0008006" key="4">
    <source>
        <dbReference type="Google" id="ProtNLM"/>
    </source>
</evidence>
<comment type="caution">
    <text evidence="2">The sequence shown here is derived from an EMBL/GenBank/DDBJ whole genome shotgun (WGS) entry which is preliminary data.</text>
</comment>
<feature type="compositionally biased region" description="Low complexity" evidence="1">
    <location>
        <begin position="577"/>
        <end position="600"/>
    </location>
</feature>
<dbReference type="EMBL" id="JAPFFF010000007">
    <property type="protein sequence ID" value="KAK8886635.1"/>
    <property type="molecule type" value="Genomic_DNA"/>
</dbReference>
<gene>
    <name evidence="2" type="ORF">M9Y10_042101</name>
</gene>
<keyword evidence="3" id="KW-1185">Reference proteome</keyword>
<reference evidence="2 3" key="1">
    <citation type="submission" date="2024-04" db="EMBL/GenBank/DDBJ databases">
        <title>Tritrichomonas musculus Genome.</title>
        <authorList>
            <person name="Alves-Ferreira E."/>
            <person name="Grigg M."/>
            <person name="Lorenzi H."/>
            <person name="Galac M."/>
        </authorList>
    </citation>
    <scope>NUCLEOTIDE SEQUENCE [LARGE SCALE GENOMIC DNA]</scope>
    <source>
        <strain evidence="2 3">EAF2021</strain>
    </source>
</reference>
<dbReference type="Proteomes" id="UP001470230">
    <property type="component" value="Unassembled WGS sequence"/>
</dbReference>
<feature type="compositionally biased region" description="Polar residues" evidence="1">
    <location>
        <begin position="616"/>
        <end position="635"/>
    </location>
</feature>
<feature type="compositionally biased region" description="Low complexity" evidence="1">
    <location>
        <begin position="464"/>
        <end position="495"/>
    </location>
</feature>
<feature type="compositionally biased region" description="Low complexity" evidence="1">
    <location>
        <begin position="505"/>
        <end position="530"/>
    </location>
</feature>
<feature type="compositionally biased region" description="Low complexity" evidence="1">
    <location>
        <begin position="543"/>
        <end position="567"/>
    </location>
</feature>